<dbReference type="SMART" id="SM00054">
    <property type="entry name" value="EFh"/>
    <property type="match status" value="2"/>
</dbReference>
<organism evidence="3">
    <name type="scientific">Cryptococcus bacillisporus CA1280</name>
    <dbReference type="NCBI Taxonomy" id="1296109"/>
    <lineage>
        <taxon>Eukaryota</taxon>
        <taxon>Fungi</taxon>
        <taxon>Dikarya</taxon>
        <taxon>Basidiomycota</taxon>
        <taxon>Agaricomycotina</taxon>
        <taxon>Tremellomycetes</taxon>
        <taxon>Tremellales</taxon>
        <taxon>Cryptococcaceae</taxon>
        <taxon>Cryptococcus</taxon>
        <taxon>Cryptococcus gattii species complex</taxon>
    </lineage>
</organism>
<evidence type="ECO:0000259" key="2">
    <source>
        <dbReference type="PROSITE" id="PS50222"/>
    </source>
</evidence>
<dbReference type="CDD" id="cd00051">
    <property type="entry name" value="EFh"/>
    <property type="match status" value="1"/>
</dbReference>
<dbReference type="Pfam" id="PF13405">
    <property type="entry name" value="EF-hand_6"/>
    <property type="match status" value="1"/>
</dbReference>
<dbReference type="EMBL" id="KN847990">
    <property type="protein sequence ID" value="KIR45209.1"/>
    <property type="molecule type" value="Genomic_DNA"/>
</dbReference>
<dbReference type="HOGENOM" id="CLU_061288_13_1_1"/>
<gene>
    <name evidence="3" type="ORF">I312_05541</name>
</gene>
<dbReference type="InterPro" id="IPR002048">
    <property type="entry name" value="EF_hand_dom"/>
</dbReference>
<reference evidence="3" key="1">
    <citation type="submission" date="2015-01" db="EMBL/GenBank/DDBJ databases">
        <title>The Genome Sequence of Cryptococcus gattii CA1280.</title>
        <authorList>
            <consortium name="The Broad Institute Genomics Platform"/>
            <person name="Cuomo C."/>
            <person name="Litvintseva A."/>
            <person name="Chen Y."/>
            <person name="Heitman J."/>
            <person name="Sun S."/>
            <person name="Springer D."/>
            <person name="Dromer F."/>
            <person name="Young S."/>
            <person name="Zeng Q."/>
            <person name="Gargeya S."/>
            <person name="Abouelleil A."/>
            <person name="Alvarado L."/>
            <person name="Chapman S.B."/>
            <person name="Gainer-Dewar J."/>
            <person name="Goldberg J."/>
            <person name="Griggs A."/>
            <person name="Gujja S."/>
            <person name="Hansen M."/>
            <person name="Howarth C."/>
            <person name="Imamovic A."/>
            <person name="Larimer J."/>
            <person name="Murphy C."/>
            <person name="Naylor J."/>
            <person name="Pearson M."/>
            <person name="Priest M."/>
            <person name="Roberts A."/>
            <person name="Saif S."/>
            <person name="Shea T."/>
            <person name="Sykes S."/>
            <person name="Wortman J."/>
            <person name="Nusbaum C."/>
            <person name="Birren B."/>
        </authorList>
    </citation>
    <scope>NUCLEOTIDE SEQUENCE [LARGE SCALE GENOMIC DNA]</scope>
    <source>
        <strain evidence="3">CA1280</strain>
    </source>
</reference>
<sequence>MLLGRHTGRNNVFLLDCSFLPSYTTKHEYREAFALFDKRGTGQVPRESLGEILRSLGQNPTQAEVAELEKTVGATFNYDEFLTVLNRPDGWKPAGTADEFIKGFQVFDKAGNGFIGAGELRYVLTQLGEKMTDEEVDELLKGFPVQDGQINYHSFVRSILSQ</sequence>
<dbReference type="SUPFAM" id="SSF47473">
    <property type="entry name" value="EF-hand"/>
    <property type="match status" value="1"/>
</dbReference>
<proteinExistence type="predicted"/>
<dbReference type="PANTHER" id="PTHR23048:SF0">
    <property type="entry name" value="CALMODULIN LIKE 3"/>
    <property type="match status" value="1"/>
</dbReference>
<accession>A0A0D0VFC7</accession>
<name>A0A0D0VFC7_CRYGA</name>
<keyword evidence="1" id="KW-0677">Repeat</keyword>
<dbReference type="GO" id="GO:1903475">
    <property type="term" value="P:mitotic actomyosin contractile ring assembly"/>
    <property type="evidence" value="ECO:0007669"/>
    <property type="project" value="TreeGrafter"/>
</dbReference>
<dbReference type="GO" id="GO:0005509">
    <property type="term" value="F:calcium ion binding"/>
    <property type="evidence" value="ECO:0007669"/>
    <property type="project" value="InterPro"/>
</dbReference>
<evidence type="ECO:0000313" key="3">
    <source>
        <dbReference type="EMBL" id="KIR45209.1"/>
    </source>
</evidence>
<feature type="domain" description="EF-hand" evidence="2">
    <location>
        <begin position="95"/>
        <end position="130"/>
    </location>
</feature>
<dbReference type="FunFam" id="1.10.238.10:FF:000003">
    <property type="entry name" value="Calmodulin A"/>
    <property type="match status" value="1"/>
</dbReference>
<dbReference type="GO" id="GO:0016460">
    <property type="term" value="C:myosin II complex"/>
    <property type="evidence" value="ECO:0007669"/>
    <property type="project" value="TreeGrafter"/>
</dbReference>
<protein>
    <submittedName>
        <fullName evidence="3">Unplaced genomic scaffold supercont1.18, whole genome shotgun sequence</fullName>
    </submittedName>
</protein>
<dbReference type="PANTHER" id="PTHR23048">
    <property type="entry name" value="MYOSIN LIGHT CHAIN 1, 3"/>
    <property type="match status" value="1"/>
</dbReference>
<dbReference type="PROSITE" id="PS50222">
    <property type="entry name" value="EF_HAND_2"/>
    <property type="match status" value="2"/>
</dbReference>
<dbReference type="OrthoDB" id="26525at2759"/>
<dbReference type="AlphaFoldDB" id="A0A0D0VFC7"/>
<dbReference type="Pfam" id="PF13499">
    <property type="entry name" value="EF-hand_7"/>
    <property type="match status" value="1"/>
</dbReference>
<dbReference type="InterPro" id="IPR050230">
    <property type="entry name" value="CALM/Myosin/TropC-like"/>
</dbReference>
<evidence type="ECO:0000256" key="1">
    <source>
        <dbReference type="ARBA" id="ARBA00022737"/>
    </source>
</evidence>
<dbReference type="Gene3D" id="1.10.238.10">
    <property type="entry name" value="EF-hand"/>
    <property type="match status" value="2"/>
</dbReference>
<feature type="domain" description="EF-hand" evidence="2">
    <location>
        <begin position="24"/>
        <end position="59"/>
    </location>
</feature>
<dbReference type="InterPro" id="IPR011992">
    <property type="entry name" value="EF-hand-dom_pair"/>
</dbReference>